<dbReference type="InterPro" id="IPR045505">
    <property type="entry name" value="DUF6486"/>
</dbReference>
<evidence type="ECO:0000313" key="3">
    <source>
        <dbReference type="Proteomes" id="UP001221924"/>
    </source>
</evidence>
<keyword evidence="1" id="KW-1133">Transmembrane helix</keyword>
<evidence type="ECO:0000256" key="1">
    <source>
        <dbReference type="SAM" id="Phobius"/>
    </source>
</evidence>
<dbReference type="Proteomes" id="UP001221924">
    <property type="component" value="Unassembled WGS sequence"/>
</dbReference>
<sequence>MKKTGWNVILKMIIAIASAIVGAIGGQAMTL</sequence>
<organism evidence="2 3">
    <name type="scientific">Bacteroides cellulosilyticus</name>
    <dbReference type="NCBI Taxonomy" id="246787"/>
    <lineage>
        <taxon>Bacteria</taxon>
        <taxon>Pseudomonadati</taxon>
        <taxon>Bacteroidota</taxon>
        <taxon>Bacteroidia</taxon>
        <taxon>Bacteroidales</taxon>
        <taxon>Bacteroidaceae</taxon>
        <taxon>Bacteroides</taxon>
    </lineage>
</organism>
<dbReference type="RefSeq" id="WP_149925735.1">
    <property type="nucleotide sequence ID" value="NZ_CAXKYC010000035.1"/>
</dbReference>
<gene>
    <name evidence="2" type="ORF">PZH42_20035</name>
</gene>
<proteinExistence type="predicted"/>
<accession>A0AAW6M510</accession>
<reference evidence="2" key="1">
    <citation type="submission" date="2023-03" db="EMBL/GenBank/DDBJ databases">
        <title>DFI Biobank Strains.</title>
        <authorList>
            <person name="Mostad J."/>
            <person name="Paddock L."/>
            <person name="Medina S."/>
            <person name="Waligurski E."/>
            <person name="Barat B."/>
            <person name="Smith R."/>
            <person name="Burgo V."/>
            <person name="Metcalfe C."/>
            <person name="Woodson C."/>
            <person name="Sundararajan A."/>
            <person name="Ramaswamy R."/>
            <person name="Lin H."/>
            <person name="Pamer E.G."/>
        </authorList>
    </citation>
    <scope>NUCLEOTIDE SEQUENCE</scope>
    <source>
        <strain evidence="2">DFI.9.5</strain>
    </source>
</reference>
<dbReference type="NCBIfam" id="NF033879">
    <property type="entry name" value="smalltalk"/>
    <property type="match status" value="1"/>
</dbReference>
<keyword evidence="1" id="KW-0812">Transmembrane</keyword>
<protein>
    <submittedName>
        <fullName evidence="2">Smalltalk protein</fullName>
    </submittedName>
</protein>
<dbReference type="AlphaFoldDB" id="A0AAW6M510"/>
<evidence type="ECO:0000313" key="2">
    <source>
        <dbReference type="EMBL" id="MDE8696401.1"/>
    </source>
</evidence>
<dbReference type="EMBL" id="JARFID010000025">
    <property type="protein sequence ID" value="MDE8696401.1"/>
    <property type="molecule type" value="Genomic_DNA"/>
</dbReference>
<comment type="caution">
    <text evidence="2">The sequence shown here is derived from an EMBL/GenBank/DDBJ whole genome shotgun (WGS) entry which is preliminary data.</text>
</comment>
<name>A0AAW6M510_9BACE</name>
<dbReference type="Pfam" id="PF20096">
    <property type="entry name" value="DUF6486"/>
    <property type="match status" value="1"/>
</dbReference>
<feature type="transmembrane region" description="Helical" evidence="1">
    <location>
        <begin position="12"/>
        <end position="30"/>
    </location>
</feature>
<keyword evidence="1" id="KW-0472">Membrane</keyword>